<feature type="domain" description="BAG" evidence="1">
    <location>
        <begin position="117"/>
        <end position="173"/>
    </location>
</feature>
<proteinExistence type="predicted"/>
<evidence type="ECO:0000259" key="1">
    <source>
        <dbReference type="Pfam" id="PF02179"/>
    </source>
</evidence>
<reference evidence="2" key="1">
    <citation type="submission" date="2021-11" db="EMBL/GenBank/DDBJ databases">
        <authorList>
            <consortium name="Genoscope - CEA"/>
            <person name="William W."/>
        </authorList>
    </citation>
    <scope>NUCLEOTIDE SEQUENCE</scope>
</reference>
<dbReference type="GO" id="GO:0051087">
    <property type="term" value="F:protein-folding chaperone binding"/>
    <property type="evidence" value="ECO:0007669"/>
    <property type="project" value="InterPro"/>
</dbReference>
<sequence>MDNIGVVRLKLTGCGQSLELEVENGETVGRLLDKCAEEMGGGVSRRHVKLVARGKNLDESSAQLSLEAAGIRDRTSGARRPPRGLHASVSSYAIDATFPPRRKMMIMHTAHYHAEKAGVQKLAELAARADAVADPASAAGQEMLTQLLCEVDGVDAGGSEWLRAQRKALVKRLSER</sequence>
<keyword evidence="3" id="KW-1185">Reference proteome</keyword>
<dbReference type="Proteomes" id="UP000789595">
    <property type="component" value="Unassembled WGS sequence"/>
</dbReference>
<evidence type="ECO:0000313" key="2">
    <source>
        <dbReference type="EMBL" id="CAH0378329.1"/>
    </source>
</evidence>
<dbReference type="InterPro" id="IPR036533">
    <property type="entry name" value="BAG_dom_sf"/>
</dbReference>
<gene>
    <name evidence="2" type="ORF">PECAL_5P28400</name>
</gene>
<dbReference type="Gene3D" id="1.20.58.120">
    <property type="entry name" value="BAG domain"/>
    <property type="match status" value="1"/>
</dbReference>
<accession>A0A8J2WRX5</accession>
<dbReference type="AlphaFoldDB" id="A0A8J2WRX5"/>
<evidence type="ECO:0000313" key="3">
    <source>
        <dbReference type="Proteomes" id="UP000789595"/>
    </source>
</evidence>
<organism evidence="2 3">
    <name type="scientific">Pelagomonas calceolata</name>
    <dbReference type="NCBI Taxonomy" id="35677"/>
    <lineage>
        <taxon>Eukaryota</taxon>
        <taxon>Sar</taxon>
        <taxon>Stramenopiles</taxon>
        <taxon>Ochrophyta</taxon>
        <taxon>Pelagophyceae</taxon>
        <taxon>Pelagomonadales</taxon>
        <taxon>Pelagomonadaceae</taxon>
        <taxon>Pelagomonas</taxon>
    </lineage>
</organism>
<protein>
    <recommendedName>
        <fullName evidence="1">BAG domain-containing protein</fullName>
    </recommendedName>
</protein>
<dbReference type="Pfam" id="PF02179">
    <property type="entry name" value="BAG"/>
    <property type="match status" value="1"/>
</dbReference>
<dbReference type="EMBL" id="CAKKNE010000005">
    <property type="protein sequence ID" value="CAH0378329.1"/>
    <property type="molecule type" value="Genomic_DNA"/>
</dbReference>
<name>A0A8J2WRX5_9STRA</name>
<dbReference type="InterPro" id="IPR003103">
    <property type="entry name" value="BAG_domain"/>
</dbReference>
<dbReference type="SUPFAM" id="SSF63491">
    <property type="entry name" value="BAG domain"/>
    <property type="match status" value="1"/>
</dbReference>
<comment type="caution">
    <text evidence="2">The sequence shown here is derived from an EMBL/GenBank/DDBJ whole genome shotgun (WGS) entry which is preliminary data.</text>
</comment>